<dbReference type="Proteomes" id="UP001449582">
    <property type="component" value="Unassembled WGS sequence"/>
</dbReference>
<comment type="caution">
    <text evidence="1">The sequence shown here is derived from an EMBL/GenBank/DDBJ whole genome shotgun (WGS) entry which is preliminary data.</text>
</comment>
<protein>
    <submittedName>
        <fullName evidence="1">Uncharacterized protein</fullName>
    </submittedName>
</protein>
<dbReference type="RefSeq" id="WP_353289967.1">
    <property type="nucleotide sequence ID" value="NZ_BAABQM010000003.1"/>
</dbReference>
<sequence>MNKQTKKCCNNRLNSFYFEWIPSEFCEYKSLPIDEEDFDLKPYPSNK</sequence>
<name>A0ABP9U9F0_9BACT</name>
<accession>A0ABP9U9F0</accession>
<organism evidence="1 2">
    <name type="scientific">Ureaplasma ceti</name>
    <dbReference type="NCBI Taxonomy" id="3119530"/>
    <lineage>
        <taxon>Bacteria</taxon>
        <taxon>Bacillati</taxon>
        <taxon>Mycoplasmatota</taxon>
        <taxon>Mycoplasmoidales</taxon>
        <taxon>Mycoplasmoidaceae</taxon>
        <taxon>Ureaplasma</taxon>
    </lineage>
</organism>
<reference evidence="1" key="1">
    <citation type="submission" date="2024-02" db="EMBL/GenBank/DDBJ databases">
        <title>Draft genome sequence of new strains in genus Ureaplasma.</title>
        <authorList>
            <person name="Nakajima Y."/>
            <person name="Segawa T."/>
        </authorList>
    </citation>
    <scope>NUCLEOTIDE SEQUENCE [LARGE SCALE GENOMIC DNA]</scope>
    <source>
        <strain evidence="1">OM1</strain>
    </source>
</reference>
<gene>
    <name evidence="1" type="ORF">UREOM_5180</name>
</gene>
<keyword evidence="2" id="KW-1185">Reference proteome</keyword>
<dbReference type="EMBL" id="BAABQM010000003">
    <property type="protein sequence ID" value="GAA5414807.1"/>
    <property type="molecule type" value="Genomic_DNA"/>
</dbReference>
<proteinExistence type="predicted"/>
<evidence type="ECO:0000313" key="2">
    <source>
        <dbReference type="Proteomes" id="UP001449582"/>
    </source>
</evidence>
<evidence type="ECO:0000313" key="1">
    <source>
        <dbReference type="EMBL" id="GAA5414807.1"/>
    </source>
</evidence>